<feature type="transmembrane region" description="Helical" evidence="2">
    <location>
        <begin position="50"/>
        <end position="73"/>
    </location>
</feature>
<keyword evidence="2" id="KW-1133">Transmembrane helix</keyword>
<accession>A0A4Y4E3Z0</accession>
<reference evidence="3 4" key="1">
    <citation type="submission" date="2019-06" db="EMBL/GenBank/DDBJ databases">
        <title>Whole genome shotgun sequence of Cellulosimicrobium cellulans NBRC 15516.</title>
        <authorList>
            <person name="Hosoyama A."/>
            <person name="Uohara A."/>
            <person name="Ohji S."/>
            <person name="Ichikawa N."/>
        </authorList>
    </citation>
    <scope>NUCLEOTIDE SEQUENCE [LARGE SCALE GENOMIC DNA]</scope>
    <source>
        <strain evidence="3 4">NBRC 15516</strain>
    </source>
</reference>
<evidence type="ECO:0000256" key="1">
    <source>
        <dbReference type="SAM" id="MobiDB-lite"/>
    </source>
</evidence>
<evidence type="ECO:0000256" key="2">
    <source>
        <dbReference type="SAM" id="Phobius"/>
    </source>
</evidence>
<dbReference type="RefSeq" id="WP_141390176.1">
    <property type="nucleotide sequence ID" value="NZ_BJNZ01000018.1"/>
</dbReference>
<feature type="transmembrane region" description="Helical" evidence="2">
    <location>
        <begin position="258"/>
        <end position="277"/>
    </location>
</feature>
<dbReference type="Pfam" id="PF06182">
    <property type="entry name" value="ABC2_membrane_6"/>
    <property type="match status" value="1"/>
</dbReference>
<proteinExistence type="predicted"/>
<keyword evidence="2" id="KW-0472">Membrane</keyword>
<feature type="compositionally biased region" description="Basic and acidic residues" evidence="1">
    <location>
        <begin position="1"/>
        <end position="11"/>
    </location>
</feature>
<dbReference type="PANTHER" id="PTHR36832:SF1">
    <property type="entry name" value="SLR1174 PROTEIN"/>
    <property type="match status" value="1"/>
</dbReference>
<evidence type="ECO:0000313" key="3">
    <source>
        <dbReference type="EMBL" id="GED10734.1"/>
    </source>
</evidence>
<dbReference type="Proteomes" id="UP000316659">
    <property type="component" value="Unassembled WGS sequence"/>
</dbReference>
<dbReference type="PANTHER" id="PTHR36832">
    <property type="entry name" value="SLR1174 PROTEIN-RELATED"/>
    <property type="match status" value="1"/>
</dbReference>
<name>A0A4Y4E3Z0_CELCE</name>
<gene>
    <name evidence="3" type="ORF">CCE02nite_27330</name>
</gene>
<sequence>MTESTDTERAAVETPVDASRPDPDRSLLSGPRHLVRVAAALLRAELQARAAYRAQIAIGAFGWVVPLAFMALWRGAAEDGPITGISQAQFTTYFAVLLVVSNFWIIGDVVFGTAGRIHSGQLSAMLLRPLPPTLVPVAEGVAVNVYRAPVALVGMPIVIAAAGGTVTREPGDWLLAVAIAVVGIVAVTYVGALVACVAFWMTKADGLMGLVIGLQWVLGGMVAPIALMPGALPQVLSHQPFWYAAGAPAEIAAGIGHHSAWVLVEAAVWVVVLHLVFRASWRRALRRYEAVGT</sequence>
<comment type="caution">
    <text evidence="3">The sequence shown here is derived from an EMBL/GenBank/DDBJ whole genome shotgun (WGS) entry which is preliminary data.</text>
</comment>
<feature type="transmembrane region" description="Helical" evidence="2">
    <location>
        <begin position="207"/>
        <end position="227"/>
    </location>
</feature>
<dbReference type="EMBL" id="BJNZ01000018">
    <property type="protein sequence ID" value="GED10734.1"/>
    <property type="molecule type" value="Genomic_DNA"/>
</dbReference>
<dbReference type="InterPro" id="IPR010390">
    <property type="entry name" value="ABC-2_transporter-like"/>
</dbReference>
<evidence type="ECO:0008006" key="5">
    <source>
        <dbReference type="Google" id="ProtNLM"/>
    </source>
</evidence>
<keyword evidence="2" id="KW-0812">Transmembrane</keyword>
<protein>
    <recommendedName>
        <fullName evidence="5">ABC transporter permease</fullName>
    </recommendedName>
</protein>
<dbReference type="AlphaFoldDB" id="A0A4Y4E3Z0"/>
<feature type="region of interest" description="Disordered" evidence="1">
    <location>
        <begin position="1"/>
        <end position="27"/>
    </location>
</feature>
<organism evidence="3 4">
    <name type="scientific">Cellulosimicrobium cellulans</name>
    <name type="common">Arthrobacter luteus</name>
    <dbReference type="NCBI Taxonomy" id="1710"/>
    <lineage>
        <taxon>Bacteria</taxon>
        <taxon>Bacillati</taxon>
        <taxon>Actinomycetota</taxon>
        <taxon>Actinomycetes</taxon>
        <taxon>Micrococcales</taxon>
        <taxon>Promicromonosporaceae</taxon>
        <taxon>Cellulosimicrobium</taxon>
    </lineage>
</organism>
<evidence type="ECO:0000313" key="4">
    <source>
        <dbReference type="Proteomes" id="UP000316659"/>
    </source>
</evidence>
<feature type="transmembrane region" description="Helical" evidence="2">
    <location>
        <begin position="150"/>
        <end position="167"/>
    </location>
</feature>
<feature type="transmembrane region" description="Helical" evidence="2">
    <location>
        <begin position="93"/>
        <end position="115"/>
    </location>
</feature>
<feature type="transmembrane region" description="Helical" evidence="2">
    <location>
        <begin position="173"/>
        <end position="200"/>
    </location>
</feature>